<sequence>MPEAARLAGIELGGTKAIAVLSDGDRIIDRHTIPTRAPAETLEALNKFLRRWDNDRPLAGIGIASFGPIALASGNARFGHILDTPKPGWSGAGVGPLLMEGIYCPFRIDTDVNAAALAEYRLGAARGCDSVCYITIGTGIGGGLLVGGQPVHGAMHPELGHLTLRRVRGDDFAGNCRFHGDCIEGLVSGPALAARFGMAGEAIPDDDPRWSDVAADLGQLAATILLTTSADRIVLGGSVSLQRSFLLPMLRAEAVRSVGGYLPYVDTRTVDGIIVLAALAEQAGPMGAIELARMASS</sequence>
<keyword evidence="2" id="KW-0479">Metal-binding</keyword>
<dbReference type="CDD" id="cd24067">
    <property type="entry name" value="ASKHA_NBD_ROK_BsFRK-like"/>
    <property type="match status" value="1"/>
</dbReference>
<comment type="cofactor">
    <cofactor evidence="1">
        <name>Mg(2+)</name>
        <dbReference type="ChEBI" id="CHEBI:18420"/>
    </cofactor>
</comment>
<dbReference type="PANTHER" id="PTHR42742">
    <property type="entry name" value="TRANSCRIPTIONAL REPRESSOR MPRA"/>
    <property type="match status" value="1"/>
</dbReference>
<evidence type="ECO:0000256" key="2">
    <source>
        <dbReference type="ARBA" id="ARBA00022723"/>
    </source>
</evidence>
<dbReference type="AlphaFoldDB" id="A0A6I4SXT4"/>
<evidence type="ECO:0000256" key="5">
    <source>
        <dbReference type="ARBA" id="ARBA00038887"/>
    </source>
</evidence>
<name>A0A6I4SXT4_9SPHN</name>
<organism evidence="7 8">
    <name type="scientific">Croceibacterium salegens</name>
    <dbReference type="NCBI Taxonomy" id="1737568"/>
    <lineage>
        <taxon>Bacteria</taxon>
        <taxon>Pseudomonadati</taxon>
        <taxon>Pseudomonadota</taxon>
        <taxon>Alphaproteobacteria</taxon>
        <taxon>Sphingomonadales</taxon>
        <taxon>Erythrobacteraceae</taxon>
        <taxon>Croceibacterium</taxon>
    </lineage>
</organism>
<dbReference type="InterPro" id="IPR000600">
    <property type="entry name" value="ROK"/>
</dbReference>
<dbReference type="GO" id="GO:0046872">
    <property type="term" value="F:metal ion binding"/>
    <property type="evidence" value="ECO:0007669"/>
    <property type="project" value="UniProtKB-KW"/>
</dbReference>
<comment type="caution">
    <text evidence="7">The sequence shown here is derived from an EMBL/GenBank/DDBJ whole genome shotgun (WGS) entry which is preliminary data.</text>
</comment>
<dbReference type="InterPro" id="IPR049874">
    <property type="entry name" value="ROK_cs"/>
</dbReference>
<reference evidence="7 8" key="1">
    <citation type="submission" date="2019-12" db="EMBL/GenBank/DDBJ databases">
        <title>Genomic-based taxomic classification of the family Erythrobacteraceae.</title>
        <authorList>
            <person name="Xu L."/>
        </authorList>
    </citation>
    <scope>NUCLEOTIDE SEQUENCE [LARGE SCALE GENOMIC DNA]</scope>
    <source>
        <strain evidence="7 8">MCCC 1K01500</strain>
    </source>
</reference>
<evidence type="ECO:0000256" key="4">
    <source>
        <dbReference type="ARBA" id="ARBA00022842"/>
    </source>
</evidence>
<evidence type="ECO:0000313" key="8">
    <source>
        <dbReference type="Proteomes" id="UP000433652"/>
    </source>
</evidence>
<proteinExistence type="predicted"/>
<evidence type="ECO:0000256" key="1">
    <source>
        <dbReference type="ARBA" id="ARBA00001946"/>
    </source>
</evidence>
<dbReference type="EMBL" id="WTYM01000042">
    <property type="protein sequence ID" value="MXO59950.1"/>
    <property type="molecule type" value="Genomic_DNA"/>
</dbReference>
<comment type="catalytic activity">
    <reaction evidence="6">
        <text>D-fructose + ATP = D-fructose 6-phosphate + ADP + H(+)</text>
        <dbReference type="Rhea" id="RHEA:16125"/>
        <dbReference type="ChEBI" id="CHEBI:15378"/>
        <dbReference type="ChEBI" id="CHEBI:30616"/>
        <dbReference type="ChEBI" id="CHEBI:37721"/>
        <dbReference type="ChEBI" id="CHEBI:61527"/>
        <dbReference type="ChEBI" id="CHEBI:456216"/>
        <dbReference type="EC" id="2.7.1.4"/>
    </reaction>
</comment>
<dbReference type="RefSeq" id="WP_159794883.1">
    <property type="nucleotide sequence ID" value="NZ_WTYM01000042.1"/>
</dbReference>
<dbReference type="Proteomes" id="UP000433652">
    <property type="component" value="Unassembled WGS sequence"/>
</dbReference>
<evidence type="ECO:0000256" key="6">
    <source>
        <dbReference type="ARBA" id="ARBA00048451"/>
    </source>
</evidence>
<dbReference type="GO" id="GO:0008865">
    <property type="term" value="F:fructokinase activity"/>
    <property type="evidence" value="ECO:0007669"/>
    <property type="project" value="UniProtKB-EC"/>
</dbReference>
<evidence type="ECO:0000313" key="7">
    <source>
        <dbReference type="EMBL" id="MXO59950.1"/>
    </source>
</evidence>
<dbReference type="PROSITE" id="PS01125">
    <property type="entry name" value="ROK"/>
    <property type="match status" value="1"/>
</dbReference>
<dbReference type="PANTHER" id="PTHR42742:SF3">
    <property type="entry name" value="FRUCTOKINASE"/>
    <property type="match status" value="1"/>
</dbReference>
<evidence type="ECO:0000256" key="3">
    <source>
        <dbReference type="ARBA" id="ARBA00022833"/>
    </source>
</evidence>
<dbReference type="InterPro" id="IPR051804">
    <property type="entry name" value="Carb_Metab_Reg_Kinase/Isom"/>
</dbReference>
<keyword evidence="4" id="KW-0460">Magnesium</keyword>
<keyword evidence="3" id="KW-0862">Zinc</keyword>
<dbReference type="Pfam" id="PF00480">
    <property type="entry name" value="ROK"/>
    <property type="match status" value="1"/>
</dbReference>
<dbReference type="SUPFAM" id="SSF53067">
    <property type="entry name" value="Actin-like ATPase domain"/>
    <property type="match status" value="1"/>
</dbReference>
<dbReference type="OrthoDB" id="9783435at2"/>
<dbReference type="EC" id="2.7.1.4" evidence="5"/>
<gene>
    <name evidence="7" type="ORF">GRI89_10405</name>
</gene>
<protein>
    <recommendedName>
        <fullName evidence="5">fructokinase</fullName>
        <ecNumber evidence="5">2.7.1.4</ecNumber>
    </recommendedName>
</protein>
<dbReference type="Gene3D" id="3.30.420.40">
    <property type="match status" value="2"/>
</dbReference>
<keyword evidence="8" id="KW-1185">Reference proteome</keyword>
<accession>A0A6I4SXT4</accession>
<dbReference type="InterPro" id="IPR043129">
    <property type="entry name" value="ATPase_NBD"/>
</dbReference>